<sequence>MYFFITSKIDSLPSAIELAMIQRQQLFTKHRVPSLIVTRNFVRDMHRNMHIIGLDDEFQVNMYDFFQGTTDYEGQPLTAANYPRVNGETLELISKNEFDVVQRDIRQKAIVLNGRGEVDYVDILNPQGAVSRRDYYDTRGYLTVAQYFDVNQNIVLEQHLNLHGHPVLETYFRPNAQNQPVATHQRLVNYHGADYEFEDWDQLTAFFLDELNKEFGGHGTMIVDRSDAGMNPIVDMKTVARKYEFLHSNFTLDPLDVVNSPIVPFTQIGLDHADQMSGFIMSTQGEADDMTNHIHNVVKTLAIPVGSVSDEQLAVKPVDFNLRTTGKIVAIARLSEEKQLDQLIKAVAYVHEKVPEVTLDIYGYGDSWTGFKEEKRLRSLVNSQQWQTFIKFQGFKHDLAPIYNDAQLMVLTSRYEGFNLGILEGLSHGVPVVAYDIKYGPSEMITNDQNGCLVEPNNLVELGRVILRLLQNPTKLAQMSESAYANSAKFSETMIWQKWNDLVIQPDIQAMRGEQAYDDQLGNIS</sequence>
<proteinExistence type="predicted"/>
<evidence type="ECO:0000259" key="3">
    <source>
        <dbReference type="Pfam" id="PF00534"/>
    </source>
</evidence>
<feature type="domain" description="Glycosyl transferase family 1" evidence="3">
    <location>
        <begin position="327"/>
        <end position="484"/>
    </location>
</feature>
<reference evidence="4 5" key="1">
    <citation type="journal article" date="2015" name="Genome Announc.">
        <title>Expanding the biotechnology potential of lactobacilli through comparative genomics of 213 strains and associated genera.</title>
        <authorList>
            <person name="Sun Z."/>
            <person name="Harris H.M."/>
            <person name="McCann A."/>
            <person name="Guo C."/>
            <person name="Argimon S."/>
            <person name="Zhang W."/>
            <person name="Yang X."/>
            <person name="Jeffery I.B."/>
            <person name="Cooney J.C."/>
            <person name="Kagawa T.F."/>
            <person name="Liu W."/>
            <person name="Song Y."/>
            <person name="Salvetti E."/>
            <person name="Wrobel A."/>
            <person name="Rasinkangas P."/>
            <person name="Parkhill J."/>
            <person name="Rea M.C."/>
            <person name="O'Sullivan O."/>
            <person name="Ritari J."/>
            <person name="Douillard F.P."/>
            <person name="Paul Ross R."/>
            <person name="Yang R."/>
            <person name="Briner A.E."/>
            <person name="Felis G.E."/>
            <person name="de Vos W.M."/>
            <person name="Barrangou R."/>
            <person name="Klaenhammer T.R."/>
            <person name="Caufield P.W."/>
            <person name="Cui Y."/>
            <person name="Zhang H."/>
            <person name="O'Toole P.W."/>
        </authorList>
    </citation>
    <scope>NUCLEOTIDE SEQUENCE [LARGE SCALE GENOMIC DNA]</scope>
    <source>
        <strain evidence="4 5">DSM 21115</strain>
    </source>
</reference>
<dbReference type="PANTHER" id="PTHR12526">
    <property type="entry name" value="GLYCOSYLTRANSFERASE"/>
    <property type="match status" value="1"/>
</dbReference>
<accession>A0A0R2NQ42</accession>
<name>A0A0R2NQ42_9LACO</name>
<dbReference type="EMBL" id="AYGX02000067">
    <property type="protein sequence ID" value="KRO27830.1"/>
    <property type="molecule type" value="Genomic_DNA"/>
</dbReference>
<dbReference type="InterPro" id="IPR001296">
    <property type="entry name" value="Glyco_trans_1"/>
</dbReference>
<evidence type="ECO:0000313" key="4">
    <source>
        <dbReference type="EMBL" id="KRO27830.1"/>
    </source>
</evidence>
<keyword evidence="1" id="KW-0328">Glycosyltransferase</keyword>
<evidence type="ECO:0000313" key="5">
    <source>
        <dbReference type="Proteomes" id="UP000050920"/>
    </source>
</evidence>
<dbReference type="RefSeq" id="WP_024625508.1">
    <property type="nucleotide sequence ID" value="NZ_AYGX02000067.1"/>
</dbReference>
<evidence type="ECO:0000256" key="2">
    <source>
        <dbReference type="ARBA" id="ARBA00022679"/>
    </source>
</evidence>
<evidence type="ECO:0000256" key="1">
    <source>
        <dbReference type="ARBA" id="ARBA00022676"/>
    </source>
</evidence>
<dbReference type="SUPFAM" id="SSF53756">
    <property type="entry name" value="UDP-Glycosyltransferase/glycogen phosphorylase"/>
    <property type="match status" value="1"/>
</dbReference>
<comment type="caution">
    <text evidence="4">The sequence shown here is derived from an EMBL/GenBank/DDBJ whole genome shotgun (WGS) entry which is preliminary data.</text>
</comment>
<organism evidence="4 5">
    <name type="scientific">Lactiplantibacillus fabifermentans DSM 21115</name>
    <dbReference type="NCBI Taxonomy" id="1413187"/>
    <lineage>
        <taxon>Bacteria</taxon>
        <taxon>Bacillati</taxon>
        <taxon>Bacillota</taxon>
        <taxon>Bacilli</taxon>
        <taxon>Lactobacillales</taxon>
        <taxon>Lactobacillaceae</taxon>
        <taxon>Lactiplantibacillus</taxon>
    </lineage>
</organism>
<dbReference type="AlphaFoldDB" id="A0A0R2NQ42"/>
<protein>
    <submittedName>
        <fullName evidence="4">Poly(Glycerol-phosphate) alpha-glucosyltransferase</fullName>
    </submittedName>
</protein>
<dbReference type="Proteomes" id="UP000050920">
    <property type="component" value="Unassembled WGS sequence"/>
</dbReference>
<dbReference type="Pfam" id="PF00534">
    <property type="entry name" value="Glycos_transf_1"/>
    <property type="match status" value="1"/>
</dbReference>
<keyword evidence="2 4" id="KW-0808">Transferase</keyword>
<dbReference type="GO" id="GO:0016757">
    <property type="term" value="F:glycosyltransferase activity"/>
    <property type="evidence" value="ECO:0007669"/>
    <property type="project" value="UniProtKB-KW"/>
</dbReference>
<dbReference type="Gene3D" id="3.40.50.2000">
    <property type="entry name" value="Glycogen Phosphorylase B"/>
    <property type="match status" value="3"/>
</dbReference>
<gene>
    <name evidence="4" type="ORF">DY78_GL002853</name>
</gene>
<keyword evidence="5" id="KW-1185">Reference proteome</keyword>
<dbReference type="PANTHER" id="PTHR12526:SF629">
    <property type="entry name" value="TEICHURONIC ACID BIOSYNTHESIS GLYCOSYLTRANSFERASE TUAH-RELATED"/>
    <property type="match status" value="1"/>
</dbReference>